<feature type="binding site" evidence="8">
    <location>
        <position position="192"/>
    </location>
    <ligand>
        <name>Mg(2+)</name>
        <dbReference type="ChEBI" id="CHEBI:18420"/>
    </ligand>
</feature>
<sequence>MGAAASSAAHKSDTPSTPIEKAVSRSIDRELAKEKIEMANVFKILLLGGSESGKTTIFKQMRILHLDGFTRADKINYRYQIHSNAVDALNQLVEACQKFRIVHESSIQGYVRDFLKFRTQTNNDQNDYELRSDVADKMHRIWISGPIQMAYKRRWEFTLLDSAKYFLDSINRISEKDYMPTTQDILQCRYRTTGIHEISFIYNELGFRMVDVGGQKSERRKWIHCFDNVNMVLFIIAASDYDMMDPEETNQNRLLQNLDIFKTIVQSEYFRRASIALFMNKHDIFVEKLKNASLKICWPNYIGDNSIEDASEFITQQFQKHMPDKKKFFAFATNATDTRNIDLVFGSAVAHIVDQNLKATGLQE</sequence>
<dbReference type="PROSITE" id="PS51882">
    <property type="entry name" value="G_ALPHA"/>
    <property type="match status" value="1"/>
</dbReference>
<feature type="binding site" evidence="7">
    <location>
        <begin position="186"/>
        <end position="192"/>
    </location>
    <ligand>
        <name>GTP</name>
        <dbReference type="ChEBI" id="CHEBI:37565"/>
    </ligand>
</feature>
<dbReference type="AlphaFoldDB" id="A0A914X7U5"/>
<feature type="binding site" evidence="8">
    <location>
        <position position="55"/>
    </location>
    <ligand>
        <name>Mg(2+)</name>
        <dbReference type="ChEBI" id="CHEBI:18420"/>
    </ligand>
</feature>
<dbReference type="InterPro" id="IPR001019">
    <property type="entry name" value="Gprotein_alpha_su"/>
</dbReference>
<keyword evidence="4 8" id="KW-0460">Magnesium</keyword>
<dbReference type="SMART" id="SM00275">
    <property type="entry name" value="G_alpha"/>
    <property type="match status" value="1"/>
</dbReference>
<dbReference type="CDD" id="cd00066">
    <property type="entry name" value="G-alpha"/>
    <property type="match status" value="1"/>
</dbReference>
<evidence type="ECO:0000256" key="4">
    <source>
        <dbReference type="ARBA" id="ARBA00022842"/>
    </source>
</evidence>
<reference evidence="11" key="1">
    <citation type="submission" date="2022-11" db="UniProtKB">
        <authorList>
            <consortium name="WormBaseParasite"/>
        </authorList>
    </citation>
    <scope>IDENTIFICATION</scope>
</reference>
<dbReference type="GO" id="GO:0001664">
    <property type="term" value="F:G protein-coupled receptor binding"/>
    <property type="evidence" value="ECO:0007669"/>
    <property type="project" value="TreeGrafter"/>
</dbReference>
<evidence type="ECO:0000256" key="7">
    <source>
        <dbReference type="PIRSR" id="PIRSR601019-1"/>
    </source>
</evidence>
<dbReference type="PANTHER" id="PTHR10218">
    <property type="entry name" value="GTP-BINDING PROTEIN ALPHA SUBUNIT"/>
    <property type="match status" value="1"/>
</dbReference>
<dbReference type="GO" id="GO:0007188">
    <property type="term" value="P:adenylate cyclase-modulating G protein-coupled receptor signaling pathway"/>
    <property type="evidence" value="ECO:0007669"/>
    <property type="project" value="TreeGrafter"/>
</dbReference>
<keyword evidence="10" id="KW-1185">Reference proteome</keyword>
<protein>
    <submittedName>
        <fullName evidence="11">Uncharacterized protein</fullName>
    </submittedName>
</protein>
<keyword evidence="3 7" id="KW-0547">Nucleotide-binding</keyword>
<name>A0A914X7U5_9BILA</name>
<dbReference type="GO" id="GO:0005525">
    <property type="term" value="F:GTP binding"/>
    <property type="evidence" value="ECO:0007669"/>
    <property type="project" value="UniProtKB-KW"/>
</dbReference>
<dbReference type="GO" id="GO:0031683">
    <property type="term" value="F:G-protein beta/gamma-subunit complex binding"/>
    <property type="evidence" value="ECO:0007669"/>
    <property type="project" value="InterPro"/>
</dbReference>
<dbReference type="PRINTS" id="PR00318">
    <property type="entry name" value="GPROTEINA"/>
</dbReference>
<feature type="binding site" evidence="7">
    <location>
        <begin position="211"/>
        <end position="215"/>
    </location>
    <ligand>
        <name>GTP</name>
        <dbReference type="ChEBI" id="CHEBI:37565"/>
    </ligand>
</feature>
<dbReference type="InterPro" id="IPR011025">
    <property type="entry name" value="GproteinA_insert"/>
</dbReference>
<dbReference type="Proteomes" id="UP000887566">
    <property type="component" value="Unplaced"/>
</dbReference>
<evidence type="ECO:0000313" key="10">
    <source>
        <dbReference type="Proteomes" id="UP000887566"/>
    </source>
</evidence>
<comment type="similarity">
    <text evidence="1">Belongs to the G-alpha family.</text>
</comment>
<dbReference type="SUPFAM" id="SSF47895">
    <property type="entry name" value="Transducin (alpha subunit), insertion domain"/>
    <property type="match status" value="1"/>
</dbReference>
<dbReference type="GO" id="GO:0005834">
    <property type="term" value="C:heterotrimeric G-protein complex"/>
    <property type="evidence" value="ECO:0007669"/>
    <property type="project" value="TreeGrafter"/>
</dbReference>
<evidence type="ECO:0000256" key="1">
    <source>
        <dbReference type="ARBA" id="ARBA00005804"/>
    </source>
</evidence>
<dbReference type="GO" id="GO:0003924">
    <property type="term" value="F:GTPase activity"/>
    <property type="evidence" value="ECO:0007669"/>
    <property type="project" value="InterPro"/>
</dbReference>
<proteinExistence type="inferred from homology"/>
<dbReference type="PANTHER" id="PTHR10218:SF247">
    <property type="entry name" value="GUANINE NUCLEOTIDE-BINDING PROTEIN ALPHA-6 SUBUNIT"/>
    <property type="match status" value="1"/>
</dbReference>
<feature type="binding site" evidence="7">
    <location>
        <position position="335"/>
    </location>
    <ligand>
        <name>GTP</name>
        <dbReference type="ChEBI" id="CHEBI:37565"/>
    </ligand>
</feature>
<dbReference type="SUPFAM" id="SSF52540">
    <property type="entry name" value="P-loop containing nucleoside triphosphate hydrolases"/>
    <property type="match status" value="1"/>
</dbReference>
<keyword evidence="5 7" id="KW-0342">GTP-binding</keyword>
<accession>A0A914X7U5</accession>
<feature type="binding site" evidence="7">
    <location>
        <begin position="280"/>
        <end position="283"/>
    </location>
    <ligand>
        <name>GTP</name>
        <dbReference type="ChEBI" id="CHEBI:37565"/>
    </ligand>
</feature>
<evidence type="ECO:0000313" key="11">
    <source>
        <dbReference type="WBParaSite" id="PSAMB.scaffold68size88002.g1390.t1"/>
    </source>
</evidence>
<evidence type="ECO:0000256" key="8">
    <source>
        <dbReference type="PIRSR" id="PIRSR601019-2"/>
    </source>
</evidence>
<organism evidence="10 11">
    <name type="scientific">Plectus sambesii</name>
    <dbReference type="NCBI Taxonomy" id="2011161"/>
    <lineage>
        <taxon>Eukaryota</taxon>
        <taxon>Metazoa</taxon>
        <taxon>Ecdysozoa</taxon>
        <taxon>Nematoda</taxon>
        <taxon>Chromadorea</taxon>
        <taxon>Plectida</taxon>
        <taxon>Plectina</taxon>
        <taxon>Plectoidea</taxon>
        <taxon>Plectidae</taxon>
        <taxon>Plectus</taxon>
    </lineage>
</organism>
<dbReference type="Gene3D" id="1.10.400.10">
    <property type="entry name" value="GI Alpha 1, domain 2-like"/>
    <property type="match status" value="1"/>
</dbReference>
<feature type="binding site" evidence="7">
    <location>
        <begin position="161"/>
        <end position="162"/>
    </location>
    <ligand>
        <name>GTP</name>
        <dbReference type="ChEBI" id="CHEBI:37565"/>
    </ligand>
</feature>
<evidence type="ECO:0000256" key="6">
    <source>
        <dbReference type="ARBA" id="ARBA00023224"/>
    </source>
</evidence>
<dbReference type="GO" id="GO:0046872">
    <property type="term" value="F:metal ion binding"/>
    <property type="evidence" value="ECO:0007669"/>
    <property type="project" value="UniProtKB-KW"/>
</dbReference>
<feature type="binding site" evidence="7">
    <location>
        <begin position="51"/>
        <end position="56"/>
    </location>
    <ligand>
        <name>GTP</name>
        <dbReference type="ChEBI" id="CHEBI:37565"/>
    </ligand>
</feature>
<keyword evidence="6" id="KW-0807">Transducer</keyword>
<dbReference type="FunFam" id="3.40.50.300:FF:000181">
    <property type="entry name" value="Guanine nucleotide-binding protein subunit alpha"/>
    <property type="match status" value="1"/>
</dbReference>
<feature type="region of interest" description="Disordered" evidence="9">
    <location>
        <begin position="1"/>
        <end position="22"/>
    </location>
</feature>
<evidence type="ECO:0000256" key="5">
    <source>
        <dbReference type="ARBA" id="ARBA00023134"/>
    </source>
</evidence>
<dbReference type="GO" id="GO:0005737">
    <property type="term" value="C:cytoplasm"/>
    <property type="evidence" value="ECO:0007669"/>
    <property type="project" value="TreeGrafter"/>
</dbReference>
<evidence type="ECO:0000256" key="3">
    <source>
        <dbReference type="ARBA" id="ARBA00022741"/>
    </source>
</evidence>
<evidence type="ECO:0000256" key="9">
    <source>
        <dbReference type="SAM" id="MobiDB-lite"/>
    </source>
</evidence>
<keyword evidence="2 8" id="KW-0479">Metal-binding</keyword>
<dbReference type="InterPro" id="IPR027417">
    <property type="entry name" value="P-loop_NTPase"/>
</dbReference>
<dbReference type="Gene3D" id="3.40.50.300">
    <property type="entry name" value="P-loop containing nucleotide triphosphate hydrolases"/>
    <property type="match status" value="1"/>
</dbReference>
<dbReference type="WBParaSite" id="PSAMB.scaffold68size88002.g1390.t1">
    <property type="protein sequence ID" value="PSAMB.scaffold68size88002.g1390.t1"/>
    <property type="gene ID" value="PSAMB.scaffold68size88002.g1390"/>
</dbReference>
<dbReference type="Pfam" id="PF00503">
    <property type="entry name" value="G-alpha"/>
    <property type="match status" value="1"/>
</dbReference>
<evidence type="ECO:0000256" key="2">
    <source>
        <dbReference type="ARBA" id="ARBA00022723"/>
    </source>
</evidence>